<protein>
    <submittedName>
        <fullName evidence="1">Uncharacterized protein</fullName>
    </submittedName>
</protein>
<name>A0A9Q5DDS5_9BACT</name>
<dbReference type="Proteomes" id="UP000281028">
    <property type="component" value="Unassembled WGS sequence"/>
</dbReference>
<comment type="caution">
    <text evidence="1">The sequence shown here is derived from an EMBL/GenBank/DDBJ whole genome shotgun (WGS) entry which is preliminary data.</text>
</comment>
<sequence length="192" mass="23041">MKPSFSTILLPEEYQHYKENALWKRIDAYSPDNENYAIPFSRKLAVTEGWTRRFTLQAIREYKRFVYLCCLSRNGASPSVVVDKVWHMHLLYTVEYWKEFCPDVLGWELHHYPNVGGIAEYTKHQDWYLETLKLYLLVFEENPPSDCWRIPAGILPYLLPDKAIKRNFANRYTWKRRVQNRLSGIWNLFRGD</sequence>
<accession>A0A9Q5DDS5</accession>
<reference evidence="1" key="1">
    <citation type="submission" date="2020-05" db="EMBL/GenBank/DDBJ databases">
        <title>Chitinophaga laudate sp. nov., isolated from a tropical peat swamp.</title>
        <authorList>
            <person name="Goh C.B.S."/>
            <person name="Lee M.S."/>
            <person name="Parimannan S."/>
            <person name="Pasbakhsh P."/>
            <person name="Yule C.M."/>
            <person name="Rajandas H."/>
            <person name="Loke S."/>
            <person name="Croft L."/>
            <person name="Tan J.B.L."/>
        </authorList>
    </citation>
    <scope>NUCLEOTIDE SEQUENCE</scope>
    <source>
        <strain evidence="1">Mgbs1</strain>
    </source>
</reference>
<gene>
    <name evidence="1" type="ORF">ECE50_024720</name>
</gene>
<proteinExistence type="predicted"/>
<evidence type="ECO:0000313" key="2">
    <source>
        <dbReference type="Proteomes" id="UP000281028"/>
    </source>
</evidence>
<organism evidence="1 2">
    <name type="scientific">Chitinophaga solisilvae</name>
    <dbReference type="NCBI Taxonomy" id="1233460"/>
    <lineage>
        <taxon>Bacteria</taxon>
        <taxon>Pseudomonadati</taxon>
        <taxon>Bacteroidota</taxon>
        <taxon>Chitinophagia</taxon>
        <taxon>Chitinophagales</taxon>
        <taxon>Chitinophagaceae</taxon>
        <taxon>Chitinophaga</taxon>
    </lineage>
</organism>
<keyword evidence="2" id="KW-1185">Reference proteome</keyword>
<evidence type="ECO:0000313" key="1">
    <source>
        <dbReference type="EMBL" id="NSL90062.1"/>
    </source>
</evidence>
<dbReference type="EMBL" id="RIAR02000001">
    <property type="protein sequence ID" value="NSL90062.1"/>
    <property type="molecule type" value="Genomic_DNA"/>
</dbReference>
<dbReference type="OrthoDB" id="196672at2"/>
<dbReference type="AlphaFoldDB" id="A0A9Q5DDS5"/>